<keyword evidence="4" id="KW-0620">Polyamine biosynthesis</keyword>
<comment type="function">
    <text evidence="6">Catalyzes the first and rate-limiting step of polyamine biosynthesis that converts ornithine into putrescine, which is the precursor for the polyamines, spermidine and spermine. Polyamines are essential for cell proliferation and are implicated in cellular processes, ranging from DNA replication to apoptosis.</text>
</comment>
<evidence type="ECO:0000256" key="3">
    <source>
        <dbReference type="ARBA" id="ARBA00022898"/>
    </source>
</evidence>
<dbReference type="InterPro" id="IPR022653">
    <property type="entry name" value="De-COase2_pyr-phos_BS"/>
</dbReference>
<keyword evidence="5" id="KW-0456">Lyase</keyword>
<evidence type="ECO:0000256" key="2">
    <source>
        <dbReference type="ARBA" id="ARBA00008872"/>
    </source>
</evidence>
<dbReference type="Gene3D" id="2.40.37.10">
    <property type="entry name" value="Lyase, Ornithine Decarboxylase, Chain A, domain 1"/>
    <property type="match status" value="1"/>
</dbReference>
<name>A0A8C9HKN6_9PRIM</name>
<dbReference type="SUPFAM" id="SSF50621">
    <property type="entry name" value="Alanine racemase C-terminal domain-like"/>
    <property type="match status" value="1"/>
</dbReference>
<dbReference type="InterPro" id="IPR022644">
    <property type="entry name" value="De-COase2_N"/>
</dbReference>
<evidence type="ECO:0000259" key="8">
    <source>
        <dbReference type="Pfam" id="PF02784"/>
    </source>
</evidence>
<sequence length="475" mass="51486">MLKSAVEGKRHNPRRQQLVLRGSGTSSLLESEALQDPFMLADLDMLASRHQAFCQALPQVSPFYAVKCNSSPWVLCVLAALGTGFDCASQVELEQVLGLGVAPSRIIYANPSKPASHIRYAARHGVQLLTFDSEEELTKVAQHHPGARLLLRLRTQDRQSTFPLSTKFGASLEACGHLLTSARDLGLAVVGASFYVGSNCQTPQSFTQAIADCRCVFEMGHGAGHDMSCLDIGGGFPGTEDSGPKFEEMSWQGVISAALAQDFPEERGVKVIAEPGRFYMESFCTAAVNIIAKKAVLEPGGWARMAMGGEATLMYYLNDGHYGSFRLGHRNLLSFFSDPLSYVTQEFCSQPPLFPCTLYGPTCDASDRLFLEDVRLPELDVGDWLVFPSMGAYTSSMSCSFNGFLPATICYTMGVTAWDLLGEDLCLPLGTGMQILAVGSGQVYSEVTKSEGSGWSSESILDMKRLGTRGSLYCL</sequence>
<evidence type="ECO:0000313" key="9">
    <source>
        <dbReference type="Ensembl" id="ENSPTEP00000021669.1"/>
    </source>
</evidence>
<dbReference type="Proteomes" id="UP000694416">
    <property type="component" value="Unplaced"/>
</dbReference>
<dbReference type="PROSITE" id="PS00879">
    <property type="entry name" value="ODR_DC_2_2"/>
    <property type="match status" value="1"/>
</dbReference>
<comment type="cofactor">
    <cofactor evidence="1 7">
        <name>pyridoxal 5'-phosphate</name>
        <dbReference type="ChEBI" id="CHEBI:597326"/>
    </cofactor>
</comment>
<dbReference type="PANTHER" id="PTHR11482">
    <property type="entry name" value="ARGININE/DIAMINOPIMELATE/ORNITHINE DECARBOXYLASE"/>
    <property type="match status" value="1"/>
</dbReference>
<evidence type="ECO:0000256" key="6">
    <source>
        <dbReference type="ARBA" id="ARBA00037173"/>
    </source>
</evidence>
<protein>
    <recommendedName>
        <fullName evidence="8">Orn/DAP/Arg decarboxylase 2 N-terminal domain-containing protein</fullName>
    </recommendedName>
</protein>
<feature type="domain" description="Orn/DAP/Arg decarboxylase 2 N-terminal" evidence="8">
    <location>
        <begin position="45"/>
        <end position="280"/>
    </location>
</feature>
<dbReference type="AlphaFoldDB" id="A0A8C9HKN6"/>
<keyword evidence="3 7" id="KW-0663">Pyridoxal phosphate</keyword>
<dbReference type="Pfam" id="PF02784">
    <property type="entry name" value="Orn_Arg_deC_N"/>
    <property type="match status" value="1"/>
</dbReference>
<dbReference type="CDD" id="cd00622">
    <property type="entry name" value="PLPDE_III_ODC"/>
    <property type="match status" value="1"/>
</dbReference>
<dbReference type="PRINTS" id="PR01182">
    <property type="entry name" value="ORNDCRBXLASE"/>
</dbReference>
<evidence type="ECO:0000256" key="7">
    <source>
        <dbReference type="PIRSR" id="PIRSR600183-50"/>
    </source>
</evidence>
<dbReference type="InterPro" id="IPR009006">
    <property type="entry name" value="Ala_racemase/Decarboxylase_C"/>
</dbReference>
<dbReference type="InterPro" id="IPR022657">
    <property type="entry name" value="De-COase2_CS"/>
</dbReference>
<organism evidence="9 10">
    <name type="scientific">Piliocolobus tephrosceles</name>
    <name type="common">Ugandan red Colobus</name>
    <dbReference type="NCBI Taxonomy" id="591936"/>
    <lineage>
        <taxon>Eukaryota</taxon>
        <taxon>Metazoa</taxon>
        <taxon>Chordata</taxon>
        <taxon>Craniata</taxon>
        <taxon>Vertebrata</taxon>
        <taxon>Euteleostomi</taxon>
        <taxon>Mammalia</taxon>
        <taxon>Eutheria</taxon>
        <taxon>Euarchontoglires</taxon>
        <taxon>Primates</taxon>
        <taxon>Haplorrhini</taxon>
        <taxon>Catarrhini</taxon>
        <taxon>Cercopithecidae</taxon>
        <taxon>Colobinae</taxon>
        <taxon>Piliocolobus</taxon>
    </lineage>
</organism>
<dbReference type="PANTHER" id="PTHR11482:SF57">
    <property type="entry name" value="GENE MODEL 853, (NCBI)"/>
    <property type="match status" value="1"/>
</dbReference>
<feature type="modified residue" description="N6-(pyridoxal phosphate)lysine" evidence="7">
    <location>
        <position position="67"/>
    </location>
</feature>
<dbReference type="InterPro" id="IPR000183">
    <property type="entry name" value="Orn/DAP/Arg_de-COase"/>
</dbReference>
<feature type="active site" description="Proton donor" evidence="7">
    <location>
        <position position="363"/>
    </location>
</feature>
<comment type="similarity">
    <text evidence="2">Belongs to the Orn/Lys/Arg decarboxylase class-II family.</text>
</comment>
<dbReference type="SUPFAM" id="SSF51419">
    <property type="entry name" value="PLP-binding barrel"/>
    <property type="match status" value="1"/>
</dbReference>
<dbReference type="GO" id="GO:0033387">
    <property type="term" value="P:putrescine biosynthetic process from arginine, via ornithine"/>
    <property type="evidence" value="ECO:0007669"/>
    <property type="project" value="TreeGrafter"/>
</dbReference>
<dbReference type="FunFam" id="3.20.20.10:FF:000005">
    <property type="entry name" value="Ornithine decarboxylase"/>
    <property type="match status" value="1"/>
</dbReference>
<dbReference type="GO" id="GO:0005737">
    <property type="term" value="C:cytoplasm"/>
    <property type="evidence" value="ECO:0007669"/>
    <property type="project" value="TreeGrafter"/>
</dbReference>
<reference evidence="9" key="1">
    <citation type="submission" date="2025-08" db="UniProtKB">
        <authorList>
            <consortium name="Ensembl"/>
        </authorList>
    </citation>
    <scope>IDENTIFICATION</scope>
</reference>
<dbReference type="GO" id="GO:0016831">
    <property type="term" value="F:carboxy-lyase activity"/>
    <property type="evidence" value="ECO:0007669"/>
    <property type="project" value="UniProtKB-ARBA"/>
</dbReference>
<dbReference type="Gene3D" id="3.20.20.10">
    <property type="entry name" value="Alanine racemase"/>
    <property type="match status" value="1"/>
</dbReference>
<dbReference type="PROSITE" id="PS00878">
    <property type="entry name" value="ODR_DC_2_1"/>
    <property type="match status" value="1"/>
</dbReference>
<dbReference type="InterPro" id="IPR002433">
    <property type="entry name" value="Orn_de-COase"/>
</dbReference>
<evidence type="ECO:0000256" key="4">
    <source>
        <dbReference type="ARBA" id="ARBA00023115"/>
    </source>
</evidence>
<evidence type="ECO:0000256" key="1">
    <source>
        <dbReference type="ARBA" id="ARBA00001933"/>
    </source>
</evidence>
<evidence type="ECO:0000256" key="5">
    <source>
        <dbReference type="ARBA" id="ARBA00023239"/>
    </source>
</evidence>
<proteinExistence type="inferred from homology"/>
<dbReference type="PRINTS" id="PR01179">
    <property type="entry name" value="ODADCRBXLASE"/>
</dbReference>
<accession>A0A8C9HKN6</accession>
<dbReference type="Ensembl" id="ENSPTET00000031214.1">
    <property type="protein sequence ID" value="ENSPTEP00000021669.1"/>
    <property type="gene ID" value="ENSPTEG00000022670.1"/>
</dbReference>
<reference evidence="9" key="2">
    <citation type="submission" date="2025-09" db="UniProtKB">
        <authorList>
            <consortium name="Ensembl"/>
        </authorList>
    </citation>
    <scope>IDENTIFICATION</scope>
</reference>
<dbReference type="InterPro" id="IPR029066">
    <property type="entry name" value="PLP-binding_barrel"/>
</dbReference>
<evidence type="ECO:0000313" key="10">
    <source>
        <dbReference type="Proteomes" id="UP000694416"/>
    </source>
</evidence>
<keyword evidence="10" id="KW-1185">Reference proteome</keyword>